<evidence type="ECO:0008006" key="4">
    <source>
        <dbReference type="Google" id="ProtNLM"/>
    </source>
</evidence>
<dbReference type="RefSeq" id="WP_205373722.1">
    <property type="nucleotide sequence ID" value="NZ_JAFEJA010000001.1"/>
</dbReference>
<sequence>MSIRRILQSRRGAAAVVITATLALTVAGCGGDADKASDKEKTASAKPGAEGSENDEPGKVVPDTGTTLATVKGPKDIDLIINSVKRESGGFVTVNGQMKNNGAEAFYDMSAWRGTEQEVLAGGISVAGATLVDKAGKKRYYILRDTDGRCLCTAGLDKIEAGKAIPVFFQFPAPPESTTEIDFQLPTFPTVAVEISG</sequence>
<gene>
    <name evidence="2" type="ORF">JE024_12865</name>
</gene>
<organism evidence="2 3">
    <name type="scientific">Streptomyces zhihengii</name>
    <dbReference type="NCBI Taxonomy" id="1818004"/>
    <lineage>
        <taxon>Bacteria</taxon>
        <taxon>Bacillati</taxon>
        <taxon>Actinomycetota</taxon>
        <taxon>Actinomycetes</taxon>
        <taxon>Kitasatosporales</taxon>
        <taxon>Streptomycetaceae</taxon>
        <taxon>Streptomyces</taxon>
    </lineage>
</organism>
<feature type="region of interest" description="Disordered" evidence="1">
    <location>
        <begin position="31"/>
        <end position="62"/>
    </location>
</feature>
<dbReference type="EMBL" id="JAFEJA010000001">
    <property type="protein sequence ID" value="MBM9619608.1"/>
    <property type="molecule type" value="Genomic_DNA"/>
</dbReference>
<reference evidence="2 3" key="1">
    <citation type="journal article" date="2016" name="Arch. Microbiol.">
        <title>Streptomyces zhihengii sp. nov., isolated from rhizospheric soil of Psammosilene tunicoides.</title>
        <authorList>
            <person name="Huang M.J."/>
            <person name="Fei J.J."/>
            <person name="Salam N."/>
            <person name="Kim C.J."/>
            <person name="Hozzein W.N."/>
            <person name="Xiao M."/>
            <person name="Huang H.Q."/>
            <person name="Li W.J."/>
        </authorList>
    </citation>
    <scope>NUCLEOTIDE SEQUENCE [LARGE SCALE GENOMIC DNA]</scope>
    <source>
        <strain evidence="2 3">YIM T102</strain>
    </source>
</reference>
<comment type="caution">
    <text evidence="2">The sequence shown here is derived from an EMBL/GenBank/DDBJ whole genome shotgun (WGS) entry which is preliminary data.</text>
</comment>
<dbReference type="PROSITE" id="PS51257">
    <property type="entry name" value="PROKAR_LIPOPROTEIN"/>
    <property type="match status" value="1"/>
</dbReference>
<feature type="compositionally biased region" description="Basic and acidic residues" evidence="1">
    <location>
        <begin position="32"/>
        <end position="43"/>
    </location>
</feature>
<accession>A0ABS2URA1</accession>
<protein>
    <recommendedName>
        <fullName evidence="4">Secreted protein</fullName>
    </recommendedName>
</protein>
<evidence type="ECO:0000313" key="3">
    <source>
        <dbReference type="Proteomes" id="UP000664109"/>
    </source>
</evidence>
<name>A0ABS2URA1_9ACTN</name>
<proteinExistence type="predicted"/>
<evidence type="ECO:0000256" key="1">
    <source>
        <dbReference type="SAM" id="MobiDB-lite"/>
    </source>
</evidence>
<dbReference type="Proteomes" id="UP000664109">
    <property type="component" value="Unassembled WGS sequence"/>
</dbReference>
<evidence type="ECO:0000313" key="2">
    <source>
        <dbReference type="EMBL" id="MBM9619608.1"/>
    </source>
</evidence>
<keyword evidence="3" id="KW-1185">Reference proteome</keyword>